<dbReference type="InterPro" id="IPR014710">
    <property type="entry name" value="RmlC-like_jellyroll"/>
</dbReference>
<protein>
    <submittedName>
        <fullName evidence="4">CBS domain-containing protein</fullName>
    </submittedName>
</protein>
<organism evidence="4 5">
    <name type="scientific">Natronocella acetinitrilica</name>
    <dbReference type="NCBI Taxonomy" id="414046"/>
    <lineage>
        <taxon>Bacteria</taxon>
        <taxon>Pseudomonadati</taxon>
        <taxon>Pseudomonadota</taxon>
        <taxon>Gammaproteobacteria</taxon>
        <taxon>Chromatiales</taxon>
        <taxon>Ectothiorhodospiraceae</taxon>
        <taxon>Natronocella</taxon>
    </lineage>
</organism>
<dbReference type="SUPFAM" id="SSF54631">
    <property type="entry name" value="CBS-domain pair"/>
    <property type="match status" value="1"/>
</dbReference>
<dbReference type="InterPro" id="IPR043519">
    <property type="entry name" value="NT_sf"/>
</dbReference>
<dbReference type="Gene3D" id="3.10.580.10">
    <property type="entry name" value="CBS-domain"/>
    <property type="match status" value="1"/>
</dbReference>
<dbReference type="SMART" id="SM00116">
    <property type="entry name" value="CBS"/>
    <property type="match status" value="2"/>
</dbReference>
<dbReference type="InterPro" id="IPR000644">
    <property type="entry name" value="CBS_dom"/>
</dbReference>
<dbReference type="SUPFAM" id="SSF51206">
    <property type="entry name" value="cAMP-binding domain-like"/>
    <property type="match status" value="1"/>
</dbReference>
<dbReference type="GO" id="GO:0008773">
    <property type="term" value="F:[protein-PII] uridylyltransferase activity"/>
    <property type="evidence" value="ECO:0007669"/>
    <property type="project" value="InterPro"/>
</dbReference>
<evidence type="ECO:0000256" key="1">
    <source>
        <dbReference type="ARBA" id="ARBA00023122"/>
    </source>
</evidence>
<dbReference type="SUPFAM" id="SSF81301">
    <property type="entry name" value="Nucleotidyltransferase"/>
    <property type="match status" value="1"/>
</dbReference>
<evidence type="ECO:0000256" key="2">
    <source>
        <dbReference type="PROSITE-ProRule" id="PRU00703"/>
    </source>
</evidence>
<dbReference type="PANTHER" id="PTHR43080:SF2">
    <property type="entry name" value="CBS DOMAIN-CONTAINING PROTEIN"/>
    <property type="match status" value="1"/>
</dbReference>
<dbReference type="Pfam" id="PF10335">
    <property type="entry name" value="DUF294_C"/>
    <property type="match status" value="1"/>
</dbReference>
<dbReference type="Pfam" id="PF00571">
    <property type="entry name" value="CBS"/>
    <property type="match status" value="2"/>
</dbReference>
<dbReference type="RefSeq" id="WP_253477119.1">
    <property type="nucleotide sequence ID" value="NZ_JALJXV010000004.1"/>
</dbReference>
<dbReference type="CDD" id="cd05401">
    <property type="entry name" value="NT_GlnE_GlnD_like"/>
    <property type="match status" value="1"/>
</dbReference>
<dbReference type="CDD" id="cd02205">
    <property type="entry name" value="CBS_pair_SF"/>
    <property type="match status" value="1"/>
</dbReference>
<dbReference type="InterPro" id="IPR046342">
    <property type="entry name" value="CBS_dom_sf"/>
</dbReference>
<accession>A0AAE3G5G3</accession>
<name>A0AAE3G5G3_9GAMM</name>
<dbReference type="PANTHER" id="PTHR43080">
    <property type="entry name" value="CBS DOMAIN-CONTAINING PROTEIN CBSX3, MITOCHONDRIAL"/>
    <property type="match status" value="1"/>
</dbReference>
<dbReference type="InterPro" id="IPR051257">
    <property type="entry name" value="Diverse_CBS-Domain"/>
</dbReference>
<dbReference type="Proteomes" id="UP001205843">
    <property type="component" value="Unassembled WGS sequence"/>
</dbReference>
<comment type="caution">
    <text evidence="4">The sequence shown here is derived from an EMBL/GenBank/DDBJ whole genome shotgun (WGS) entry which is preliminary data.</text>
</comment>
<feature type="domain" description="CBS" evidence="3">
    <location>
        <begin position="154"/>
        <end position="213"/>
    </location>
</feature>
<dbReference type="InterPro" id="IPR005105">
    <property type="entry name" value="GlnD_Uridyltrans_N"/>
</dbReference>
<sequence>MSSEEEALEQLARCPVFRDLDRQALLQLLVSGRIECLANATVVDLARPDQCLRILYAGAVELRGEGQRRERGGPGLMLGLDAYLDQPPSHKDAEILREARVLTIPFDELRRLEETQPSLSGLFDGIITERIRNRNEEDNAPPRGVMAQPVSRVMTSPLVCSTATQTLRQAFETMRSRKIGSLGVTNGSGGLEGVATLASLTEAALSDDSNADAPLTRACRGVAIVAPDTPLWEAERLQKRKGMKYLVVMDGERPLGMVSQTNILSALLSQQDFSHNWIEQAGSLCRLAELRREAGNVARDAWERNRDANRAVRLLSDFHLAIQRRCVELTLEQLREDGPGEPPRGYALIIMGSGGRREMLLNPDQDNGIIIDDRDGPLSEPESDWFKRFCHAVNENLATAGYILCPGNIMARNPDYHHTLGEWQTVLQRICERPNQTHGRWANIFFDFSLLHGDTHLCEKLWQHSLDTLAKESRLLRFMAADDAEGRPALGWFNRLVTADDERRKGRVDVKRNGLRLICDAARIFALGAGLSETGTIERLRALVRQGTLSPDFADSVTAAHEQFMDLLFSHQLEQVEQGIEPDKLIDPSRLNALSRESLRMAMHAVKRFQDRLQGQYSP</sequence>
<gene>
    <name evidence="4" type="ORF">J2T57_001896</name>
</gene>
<dbReference type="PROSITE" id="PS51371">
    <property type="entry name" value="CBS"/>
    <property type="match status" value="2"/>
</dbReference>
<dbReference type="Gene3D" id="2.60.120.10">
    <property type="entry name" value="Jelly Rolls"/>
    <property type="match status" value="1"/>
</dbReference>
<keyword evidence="5" id="KW-1185">Reference proteome</keyword>
<dbReference type="AlphaFoldDB" id="A0AAE3G5G3"/>
<evidence type="ECO:0000313" key="5">
    <source>
        <dbReference type="Proteomes" id="UP001205843"/>
    </source>
</evidence>
<dbReference type="Pfam" id="PF03445">
    <property type="entry name" value="DUF294"/>
    <property type="match status" value="1"/>
</dbReference>
<reference evidence="4" key="1">
    <citation type="submission" date="2022-03" db="EMBL/GenBank/DDBJ databases">
        <title>Genomic Encyclopedia of Type Strains, Phase III (KMG-III): the genomes of soil and plant-associated and newly described type strains.</title>
        <authorList>
            <person name="Whitman W."/>
        </authorList>
    </citation>
    <scope>NUCLEOTIDE SEQUENCE</scope>
    <source>
        <strain evidence="4">ANL 6-2</strain>
    </source>
</reference>
<evidence type="ECO:0000313" key="4">
    <source>
        <dbReference type="EMBL" id="MCP1674758.1"/>
    </source>
</evidence>
<feature type="domain" description="CBS" evidence="3">
    <location>
        <begin position="215"/>
        <end position="273"/>
    </location>
</feature>
<keyword evidence="1 2" id="KW-0129">CBS domain</keyword>
<evidence type="ECO:0000259" key="3">
    <source>
        <dbReference type="PROSITE" id="PS51371"/>
    </source>
</evidence>
<dbReference type="InterPro" id="IPR018490">
    <property type="entry name" value="cNMP-bd_dom_sf"/>
</dbReference>
<dbReference type="InterPro" id="IPR018821">
    <property type="entry name" value="DUF294_put_nucleoTrafse_sb-bd"/>
</dbReference>
<dbReference type="EMBL" id="JALJXV010000004">
    <property type="protein sequence ID" value="MCP1674758.1"/>
    <property type="molecule type" value="Genomic_DNA"/>
</dbReference>
<proteinExistence type="predicted"/>